<dbReference type="CDD" id="cd01714">
    <property type="entry name" value="ETF_beta"/>
    <property type="match status" value="1"/>
</dbReference>
<feature type="domain" description="Electron transfer flavoprotein alpha/beta-subunit N-terminal" evidence="8">
    <location>
        <begin position="23"/>
        <end position="216"/>
    </location>
</feature>
<evidence type="ECO:0000256" key="4">
    <source>
        <dbReference type="ARBA" id="ARBA00016797"/>
    </source>
</evidence>
<name>A0ABM5QN84_9CORY</name>
<organism evidence="9 10">
    <name type="scientific">Corynebacterium atypicum</name>
    <dbReference type="NCBI Taxonomy" id="191610"/>
    <lineage>
        <taxon>Bacteria</taxon>
        <taxon>Bacillati</taxon>
        <taxon>Actinomycetota</taxon>
        <taxon>Actinomycetes</taxon>
        <taxon>Mycobacteriales</taxon>
        <taxon>Corynebacteriaceae</taxon>
        <taxon>Corynebacterium</taxon>
    </lineage>
</organism>
<dbReference type="Pfam" id="PF01012">
    <property type="entry name" value="ETF"/>
    <property type="match status" value="1"/>
</dbReference>
<dbReference type="EMBL" id="CP008944">
    <property type="protein sequence ID" value="AIG64281.1"/>
    <property type="molecule type" value="Genomic_DNA"/>
</dbReference>
<reference evidence="9 10" key="1">
    <citation type="submission" date="2014-07" db="EMBL/GenBank/DDBJ databases">
        <title>Complete genome sequence of Corynebacterium atypicum DSM 44849: identifiction of the mycolic acid biosynthesis genes.</title>
        <authorList>
            <person name="Tippelt A."/>
            <person name="Mollmann S."/>
            <person name="Albersmeier A."/>
            <person name="Jaenicke S."/>
            <person name="Ruckert C."/>
            <person name="Tauch A."/>
        </authorList>
    </citation>
    <scope>NUCLEOTIDE SEQUENCE [LARGE SCALE GENOMIC DNA]</scope>
    <source>
        <strain evidence="9 10">R2070</strain>
    </source>
</reference>
<evidence type="ECO:0000256" key="5">
    <source>
        <dbReference type="ARBA" id="ARBA00022448"/>
    </source>
</evidence>
<comment type="subunit">
    <text evidence="3">Heterodimer of an alpha and a beta subunit.</text>
</comment>
<evidence type="ECO:0000256" key="1">
    <source>
        <dbReference type="ARBA" id="ARBA00001974"/>
    </source>
</evidence>
<keyword evidence="5" id="KW-0813">Transport</keyword>
<evidence type="ECO:0000259" key="8">
    <source>
        <dbReference type="SMART" id="SM00893"/>
    </source>
</evidence>
<evidence type="ECO:0000256" key="6">
    <source>
        <dbReference type="ARBA" id="ARBA00022982"/>
    </source>
</evidence>
<comment type="cofactor">
    <cofactor evidence="1">
        <name>FAD</name>
        <dbReference type="ChEBI" id="CHEBI:57692"/>
    </cofactor>
</comment>
<dbReference type="RefSeq" id="WP_038605798.1">
    <property type="nucleotide sequence ID" value="NZ_CP008944.1"/>
</dbReference>
<dbReference type="InterPro" id="IPR014729">
    <property type="entry name" value="Rossmann-like_a/b/a_fold"/>
</dbReference>
<evidence type="ECO:0000313" key="10">
    <source>
        <dbReference type="Proteomes" id="UP000028504"/>
    </source>
</evidence>
<evidence type="ECO:0000256" key="7">
    <source>
        <dbReference type="ARBA" id="ARBA00025649"/>
    </source>
</evidence>
<gene>
    <name evidence="9" type="ORF">CATYP_06300</name>
</gene>
<dbReference type="Gene3D" id="3.40.50.620">
    <property type="entry name" value="HUPs"/>
    <property type="match status" value="1"/>
</dbReference>
<proteinExistence type="inferred from homology"/>
<accession>A0ABM5QN84</accession>
<keyword evidence="6" id="KW-0249">Electron transport</keyword>
<dbReference type="Proteomes" id="UP000028504">
    <property type="component" value="Chromosome"/>
</dbReference>
<dbReference type="PANTHER" id="PTHR21294:SF8">
    <property type="entry name" value="ELECTRON TRANSFER FLAVOPROTEIN SUBUNIT BETA"/>
    <property type="match status" value="1"/>
</dbReference>
<dbReference type="SMART" id="SM00893">
    <property type="entry name" value="ETF"/>
    <property type="match status" value="1"/>
</dbReference>
<dbReference type="PANTHER" id="PTHR21294">
    <property type="entry name" value="ELECTRON TRANSFER FLAVOPROTEIN BETA-SUBUNIT"/>
    <property type="match status" value="1"/>
</dbReference>
<evidence type="ECO:0000313" key="9">
    <source>
        <dbReference type="EMBL" id="AIG64281.1"/>
    </source>
</evidence>
<dbReference type="PIRSF" id="PIRSF000090">
    <property type="entry name" value="Beta-ETF"/>
    <property type="match status" value="1"/>
</dbReference>
<keyword evidence="10" id="KW-1185">Reference proteome</keyword>
<sequence length="262" mass="28081">MPTIVALVKNVPDTWSEKTLEEDFTLDRDNVDEVLDEVNEFSVEQALRLRDENPDKGFKVVALTGGPQPATESVRRAIAMGADDAVHVLDDRIAGSDVLGTAWVIASALAQMDDVQMVIAGSSSSDGATGALPGIIAEYRQHPALTYLNKVRLEADRIVGTREDARGVWELSAPLPAVVSITDKADKPRFPNFKGILAAKKHEVTTWSLEDIGVDPGQVGMDNAATAVTGANERAQRAAGELIRGADAPARLAEYLAKENLL</sequence>
<comment type="similarity">
    <text evidence="2">Belongs to the ETF beta-subunit/FixA family.</text>
</comment>
<evidence type="ECO:0000256" key="2">
    <source>
        <dbReference type="ARBA" id="ARBA00007557"/>
    </source>
</evidence>
<dbReference type="InterPro" id="IPR012255">
    <property type="entry name" value="ETF_b"/>
</dbReference>
<comment type="function">
    <text evidence="7">The electron transfer flavoprotein serves as a specific electron acceptor for other dehydrogenases. It transfers the electrons to the main respiratory chain via ETF-ubiquinone oxidoreductase (ETF dehydrogenase).</text>
</comment>
<evidence type="ECO:0000256" key="3">
    <source>
        <dbReference type="ARBA" id="ARBA00011355"/>
    </source>
</evidence>
<dbReference type="InterPro" id="IPR033948">
    <property type="entry name" value="ETF_beta_N"/>
</dbReference>
<protein>
    <recommendedName>
        <fullName evidence="4">Electron transfer flavoprotein subunit beta</fullName>
    </recommendedName>
</protein>
<dbReference type="InterPro" id="IPR014730">
    <property type="entry name" value="ETF_a/b_N"/>
</dbReference>
<dbReference type="SUPFAM" id="SSF52402">
    <property type="entry name" value="Adenine nucleotide alpha hydrolases-like"/>
    <property type="match status" value="1"/>
</dbReference>